<proteinExistence type="predicted"/>
<organism evidence="2 3">
    <name type="scientific">Streptomyces himalayensis subsp. aureolus</name>
    <dbReference type="NCBI Taxonomy" id="2758039"/>
    <lineage>
        <taxon>Bacteria</taxon>
        <taxon>Bacillati</taxon>
        <taxon>Actinomycetota</taxon>
        <taxon>Actinomycetes</taxon>
        <taxon>Kitasatosporales</taxon>
        <taxon>Streptomycetaceae</taxon>
        <taxon>Streptomyces</taxon>
        <taxon>Streptomyces himalayensis</taxon>
    </lineage>
</organism>
<dbReference type="RefSeq" id="WP_181868662.1">
    <property type="nucleotide sequence ID" value="NZ_JACEQY010000135.1"/>
</dbReference>
<name>A0A7W2HKV1_9ACTN</name>
<gene>
    <name evidence="2" type="ORF">H1V43_40000</name>
</gene>
<reference evidence="2 3" key="1">
    <citation type="submission" date="2020-07" db="EMBL/GenBank/DDBJ databases">
        <title>Streptomyces isolated from Indian soil.</title>
        <authorList>
            <person name="Mandal S."/>
            <person name="Maiti P.K."/>
        </authorList>
    </citation>
    <scope>NUCLEOTIDE SEQUENCE [LARGE SCALE GENOMIC DNA]</scope>
    <source>
        <strain evidence="2 3">PSKA54</strain>
    </source>
</reference>
<sequence>MLLAFKVGDQHRYVDQAYGHELSLDVYWMSPDHVADLVSKAGLVMDARMIREPDESENPPQGQQAFFLAHKPKES</sequence>
<evidence type="ECO:0000313" key="2">
    <source>
        <dbReference type="EMBL" id="MBA4867344.1"/>
    </source>
</evidence>
<evidence type="ECO:0000256" key="1">
    <source>
        <dbReference type="SAM" id="MobiDB-lite"/>
    </source>
</evidence>
<evidence type="ECO:0000313" key="3">
    <source>
        <dbReference type="Proteomes" id="UP000586976"/>
    </source>
</evidence>
<keyword evidence="3" id="KW-1185">Reference proteome</keyword>
<protein>
    <submittedName>
        <fullName evidence="2">Uncharacterized protein</fullName>
    </submittedName>
</protein>
<feature type="region of interest" description="Disordered" evidence="1">
    <location>
        <begin position="52"/>
        <end position="75"/>
    </location>
</feature>
<comment type="caution">
    <text evidence="2">The sequence shown here is derived from an EMBL/GenBank/DDBJ whole genome shotgun (WGS) entry which is preliminary data.</text>
</comment>
<dbReference type="Proteomes" id="UP000586976">
    <property type="component" value="Unassembled WGS sequence"/>
</dbReference>
<dbReference type="AlphaFoldDB" id="A0A7W2HKV1"/>
<dbReference type="EMBL" id="JACEQY010000135">
    <property type="protein sequence ID" value="MBA4867344.1"/>
    <property type="molecule type" value="Genomic_DNA"/>
</dbReference>
<accession>A0A7W2HKV1</accession>